<dbReference type="InterPro" id="IPR018085">
    <property type="entry name" value="Ura-DNA_Glyclase_AS"/>
</dbReference>
<dbReference type="PROSITE" id="PS00130">
    <property type="entry name" value="U_DNA_GLYCOSYLASE"/>
    <property type="match status" value="1"/>
</dbReference>
<evidence type="ECO:0000256" key="11">
    <source>
        <dbReference type="RuleBase" id="RU003780"/>
    </source>
</evidence>
<reference evidence="13 14" key="1">
    <citation type="submission" date="2010-10" db="EMBL/GenBank/DDBJ databases">
        <authorList>
            <person name="Durkin A.S."/>
            <person name="Madupu R."/>
            <person name="Torralba M."/>
            <person name="Gillis M."/>
            <person name="Methe B."/>
            <person name="Sutton G."/>
            <person name="Nelson K.E."/>
        </authorList>
    </citation>
    <scope>NUCLEOTIDE SEQUENCE [LARGE SCALE GENOMIC DNA]</scope>
    <source>
        <strain evidence="13 14">ACS-139-V-Col8</strain>
    </source>
</reference>
<keyword evidence="8 9" id="KW-0234">DNA repair</keyword>
<evidence type="ECO:0000256" key="10">
    <source>
        <dbReference type="PROSITE-ProRule" id="PRU10072"/>
    </source>
</evidence>
<evidence type="ECO:0000256" key="1">
    <source>
        <dbReference type="ARBA" id="ARBA00001400"/>
    </source>
</evidence>
<comment type="caution">
    <text evidence="13">The sequence shown here is derived from an EMBL/GenBank/DDBJ whole genome shotgun (WGS) entry which is preliminary data.</text>
</comment>
<dbReference type="Gene3D" id="3.40.470.10">
    <property type="entry name" value="Uracil-DNA glycosylase-like domain"/>
    <property type="match status" value="1"/>
</dbReference>
<sequence length="222" mass="24881">MKLKLNPSWQVALASILDSPFYTALEARVIQAYQTNQIYPNQDQIYAALNACDFDQVKVVILGQDPYHGPNQANGLAFSVNRGKALPPSLRNIYQELQQDLGIPVVKHGDLSAWAQQGVLLLNTSLTVKEGQANSMKDVGWLEFTQAIIQLLGEKAEPLVFVLWGRQAQNYQKYLKKHHHIIKSAHPSPLSAYRGFIGSKPFSQINNYLVADGKDPIDWRLT</sequence>
<keyword evidence="14" id="KW-1185">Reference proteome</keyword>
<evidence type="ECO:0000313" key="14">
    <source>
        <dbReference type="Proteomes" id="UP000005990"/>
    </source>
</evidence>
<keyword evidence="6 9" id="KW-0227">DNA damage</keyword>
<dbReference type="InterPro" id="IPR005122">
    <property type="entry name" value="Uracil-DNA_glycosylase-like"/>
</dbReference>
<dbReference type="NCBIfam" id="TIGR00628">
    <property type="entry name" value="ung"/>
    <property type="match status" value="1"/>
</dbReference>
<dbReference type="eggNOG" id="COG0692">
    <property type="taxonomic scope" value="Bacteria"/>
</dbReference>
<evidence type="ECO:0000256" key="2">
    <source>
        <dbReference type="ARBA" id="ARBA00002631"/>
    </source>
</evidence>
<gene>
    <name evidence="9 13" type="primary">ung</name>
    <name evidence="13" type="ORF">HMPREF9257_1189</name>
</gene>
<organism evidence="13 14">
    <name type="scientific">Eremococcus coleocola ACS-139-V-Col8</name>
    <dbReference type="NCBI Taxonomy" id="908337"/>
    <lineage>
        <taxon>Bacteria</taxon>
        <taxon>Bacillati</taxon>
        <taxon>Bacillota</taxon>
        <taxon>Bacilli</taxon>
        <taxon>Lactobacillales</taxon>
        <taxon>Aerococcaceae</taxon>
        <taxon>Eremococcus</taxon>
    </lineage>
</organism>
<evidence type="ECO:0000256" key="4">
    <source>
        <dbReference type="ARBA" id="ARBA00012030"/>
    </source>
</evidence>
<dbReference type="PANTHER" id="PTHR11264:SF0">
    <property type="entry name" value="URACIL-DNA GLYCOSYLASE"/>
    <property type="match status" value="1"/>
</dbReference>
<dbReference type="GO" id="GO:0005737">
    <property type="term" value="C:cytoplasm"/>
    <property type="evidence" value="ECO:0007669"/>
    <property type="project" value="UniProtKB-SubCell"/>
</dbReference>
<dbReference type="InterPro" id="IPR036895">
    <property type="entry name" value="Uracil-DNA_glycosylase-like_sf"/>
</dbReference>
<feature type="domain" description="Uracil-DNA glycosylase-like" evidence="12">
    <location>
        <begin position="50"/>
        <end position="209"/>
    </location>
</feature>
<dbReference type="GO" id="GO:0097510">
    <property type="term" value="P:base-excision repair, AP site formation via deaminated base removal"/>
    <property type="evidence" value="ECO:0007669"/>
    <property type="project" value="TreeGrafter"/>
</dbReference>
<name>E4KQ36_9LACT</name>
<dbReference type="AlphaFoldDB" id="E4KQ36"/>
<evidence type="ECO:0000256" key="9">
    <source>
        <dbReference type="HAMAP-Rule" id="MF_00148"/>
    </source>
</evidence>
<dbReference type="SMART" id="SM00986">
    <property type="entry name" value="UDG"/>
    <property type="match status" value="1"/>
</dbReference>
<dbReference type="NCBIfam" id="NF003588">
    <property type="entry name" value="PRK05254.1-1"/>
    <property type="match status" value="1"/>
</dbReference>
<keyword evidence="13" id="KW-0326">Glycosidase</keyword>
<dbReference type="NCBIfam" id="NF003592">
    <property type="entry name" value="PRK05254.1-5"/>
    <property type="match status" value="1"/>
</dbReference>
<dbReference type="HAMAP" id="MF_00148">
    <property type="entry name" value="UDG"/>
    <property type="match status" value="1"/>
</dbReference>
<comment type="catalytic activity">
    <reaction evidence="1 9 11">
        <text>Hydrolyzes single-stranded DNA or mismatched double-stranded DNA and polynucleotides, releasing free uracil.</text>
        <dbReference type="EC" id="3.2.2.27"/>
    </reaction>
</comment>
<comment type="function">
    <text evidence="2 9 11">Excises uracil residues from the DNA which can arise as a result of misincorporation of dUMP residues by DNA polymerase or due to deamination of cytosine.</text>
</comment>
<dbReference type="STRING" id="908337.HMPREF9257_1189"/>
<dbReference type="InterPro" id="IPR002043">
    <property type="entry name" value="UDG_fam1"/>
</dbReference>
<dbReference type="SMART" id="SM00987">
    <property type="entry name" value="UreE_C"/>
    <property type="match status" value="1"/>
</dbReference>
<feature type="active site" description="Proton acceptor" evidence="9 10">
    <location>
        <position position="65"/>
    </location>
</feature>
<evidence type="ECO:0000256" key="5">
    <source>
        <dbReference type="ARBA" id="ARBA00018429"/>
    </source>
</evidence>
<dbReference type="EMBL" id="AENN01000015">
    <property type="protein sequence ID" value="EFR31277.1"/>
    <property type="molecule type" value="Genomic_DNA"/>
</dbReference>
<accession>E4KQ36</accession>
<dbReference type="SUPFAM" id="SSF52141">
    <property type="entry name" value="Uracil-DNA glycosylase-like"/>
    <property type="match status" value="1"/>
</dbReference>
<keyword evidence="7 9" id="KW-0378">Hydrolase</keyword>
<dbReference type="CDD" id="cd10027">
    <property type="entry name" value="UDG-F1-like"/>
    <property type="match status" value="1"/>
</dbReference>
<dbReference type="FunFam" id="3.40.470.10:FF:000001">
    <property type="entry name" value="Uracil-DNA glycosylase"/>
    <property type="match status" value="1"/>
</dbReference>
<evidence type="ECO:0000256" key="8">
    <source>
        <dbReference type="ARBA" id="ARBA00023204"/>
    </source>
</evidence>
<dbReference type="PANTHER" id="PTHR11264">
    <property type="entry name" value="URACIL-DNA GLYCOSYLASE"/>
    <property type="match status" value="1"/>
</dbReference>
<comment type="subcellular location">
    <subcellularLocation>
        <location evidence="9">Cytoplasm</location>
    </subcellularLocation>
</comment>
<protein>
    <recommendedName>
        <fullName evidence="5 9">Uracil-DNA glycosylase</fullName>
        <shortName evidence="9">UDG</shortName>
        <ecNumber evidence="4 9">3.2.2.27</ecNumber>
    </recommendedName>
</protein>
<dbReference type="NCBIfam" id="NF003589">
    <property type="entry name" value="PRK05254.1-2"/>
    <property type="match status" value="1"/>
</dbReference>
<evidence type="ECO:0000259" key="12">
    <source>
        <dbReference type="SMART" id="SM00986"/>
    </source>
</evidence>
<evidence type="ECO:0000256" key="3">
    <source>
        <dbReference type="ARBA" id="ARBA00008184"/>
    </source>
</evidence>
<comment type="similarity">
    <text evidence="3 9 11">Belongs to the uracil-DNA glycosylase (UDG) superfamily. UNG family.</text>
</comment>
<evidence type="ECO:0000256" key="6">
    <source>
        <dbReference type="ARBA" id="ARBA00022763"/>
    </source>
</evidence>
<dbReference type="GO" id="GO:0004844">
    <property type="term" value="F:uracil DNA N-glycosylase activity"/>
    <property type="evidence" value="ECO:0007669"/>
    <property type="project" value="UniProtKB-UniRule"/>
</dbReference>
<dbReference type="Pfam" id="PF03167">
    <property type="entry name" value="UDG"/>
    <property type="match status" value="1"/>
</dbReference>
<dbReference type="RefSeq" id="WP_006418480.1">
    <property type="nucleotide sequence ID" value="NZ_AENN01000015.1"/>
</dbReference>
<keyword evidence="9" id="KW-0963">Cytoplasm</keyword>
<proteinExistence type="inferred from homology"/>
<dbReference type="Proteomes" id="UP000005990">
    <property type="component" value="Unassembled WGS sequence"/>
</dbReference>
<evidence type="ECO:0000256" key="7">
    <source>
        <dbReference type="ARBA" id="ARBA00022801"/>
    </source>
</evidence>
<evidence type="ECO:0000313" key="13">
    <source>
        <dbReference type="EMBL" id="EFR31277.1"/>
    </source>
</evidence>
<dbReference type="OrthoDB" id="9804372at2"/>
<dbReference type="EC" id="3.2.2.27" evidence="4 9"/>